<dbReference type="EMBL" id="CP000774">
    <property type="protein sequence ID" value="ABS64146.1"/>
    <property type="molecule type" value="Genomic_DNA"/>
</dbReference>
<evidence type="ECO:0000256" key="1">
    <source>
        <dbReference type="SAM" id="Phobius"/>
    </source>
</evidence>
<protein>
    <submittedName>
        <fullName evidence="2">Uncharacterized protein</fullName>
    </submittedName>
</protein>
<name>A7HW63_PARL1</name>
<organism evidence="2 3">
    <name type="scientific">Parvibaculum lavamentivorans (strain DS-1 / DSM 13023 / NCIMB 13966)</name>
    <dbReference type="NCBI Taxonomy" id="402881"/>
    <lineage>
        <taxon>Bacteria</taxon>
        <taxon>Pseudomonadati</taxon>
        <taxon>Pseudomonadota</taxon>
        <taxon>Alphaproteobacteria</taxon>
        <taxon>Hyphomicrobiales</taxon>
        <taxon>Parvibaculaceae</taxon>
        <taxon>Parvibaculum</taxon>
    </lineage>
</organism>
<feature type="transmembrane region" description="Helical" evidence="1">
    <location>
        <begin position="12"/>
        <end position="32"/>
    </location>
</feature>
<dbReference type="PROSITE" id="PS51257">
    <property type="entry name" value="PROKAR_LIPOPROTEIN"/>
    <property type="match status" value="1"/>
</dbReference>
<sequence length="290" mass="31916">MEKTKVRSQAQVGAAIGVVAGLALLGCGLIFGSSSFPGLASFAAISSSTFENTCKVDAGVRVYDRPIDVAGYSEMPGVDAPSIEEIVGGRPPKSRARGGCFPCFDELVRDGYQYIEAYYIAAADREGQPVLGRQRDYYTSKTGLYRYELLERSEAGERCDTFDRIRHETRGLTKINPAFADPSMYFFAKQFEEYAATIADKCVVASRIENFSALYRIGLEQEVLPWSTPDETVYRRRSFIESKQGTVVAEGVSYAYFSKVPQHYLKVADARCGSIVLPPVAELLRPAGPN</sequence>
<gene>
    <name evidence="2" type="ordered locus">Plav_2537</name>
</gene>
<dbReference type="eggNOG" id="ENOG502ZDA5">
    <property type="taxonomic scope" value="Bacteria"/>
</dbReference>
<reference evidence="2 3" key="1">
    <citation type="journal article" date="2011" name="Stand. Genomic Sci.">
        <title>Complete genome sequence of Parvibaculum lavamentivorans type strain (DS-1(T)).</title>
        <authorList>
            <person name="Schleheck D."/>
            <person name="Weiss M."/>
            <person name="Pitluck S."/>
            <person name="Bruce D."/>
            <person name="Land M.L."/>
            <person name="Han S."/>
            <person name="Saunders E."/>
            <person name="Tapia R."/>
            <person name="Detter C."/>
            <person name="Brettin T."/>
            <person name="Han J."/>
            <person name="Woyke T."/>
            <person name="Goodwin L."/>
            <person name="Pennacchio L."/>
            <person name="Nolan M."/>
            <person name="Cook A.M."/>
            <person name="Kjelleberg S."/>
            <person name="Thomas T."/>
        </authorList>
    </citation>
    <scope>NUCLEOTIDE SEQUENCE [LARGE SCALE GENOMIC DNA]</scope>
    <source>
        <strain evidence="3">DS-1 / DSM 13023 / NCIMB 13966</strain>
    </source>
</reference>
<dbReference type="HOGENOM" id="CLU_1037655_0_0_5"/>
<keyword evidence="1" id="KW-1133">Transmembrane helix</keyword>
<accession>A7HW63</accession>
<evidence type="ECO:0000313" key="2">
    <source>
        <dbReference type="EMBL" id="ABS64146.1"/>
    </source>
</evidence>
<evidence type="ECO:0000313" key="3">
    <source>
        <dbReference type="Proteomes" id="UP000006377"/>
    </source>
</evidence>
<proteinExistence type="predicted"/>
<keyword evidence="1" id="KW-0472">Membrane</keyword>
<dbReference type="KEGG" id="pla:Plav_2537"/>
<dbReference type="Proteomes" id="UP000006377">
    <property type="component" value="Chromosome"/>
</dbReference>
<keyword evidence="3" id="KW-1185">Reference proteome</keyword>
<keyword evidence="1" id="KW-0812">Transmembrane</keyword>
<dbReference type="AlphaFoldDB" id="A7HW63"/>